<dbReference type="Proteomes" id="UP000005561">
    <property type="component" value="Unassembled WGS sequence"/>
</dbReference>
<proteinExistence type="predicted"/>
<keyword evidence="3" id="KW-1185">Reference proteome</keyword>
<keyword evidence="1" id="KW-0472">Membrane</keyword>
<feature type="transmembrane region" description="Helical" evidence="1">
    <location>
        <begin position="268"/>
        <end position="285"/>
    </location>
</feature>
<organism evidence="2 3">
    <name type="scientific">Marvinbryantia formatexigens DSM 14469</name>
    <dbReference type="NCBI Taxonomy" id="478749"/>
    <lineage>
        <taxon>Bacteria</taxon>
        <taxon>Bacillati</taxon>
        <taxon>Bacillota</taxon>
        <taxon>Clostridia</taxon>
        <taxon>Lachnospirales</taxon>
        <taxon>Lachnospiraceae</taxon>
        <taxon>Marvinbryantia</taxon>
    </lineage>
</organism>
<feature type="transmembrane region" description="Helical" evidence="1">
    <location>
        <begin position="142"/>
        <end position="160"/>
    </location>
</feature>
<evidence type="ECO:0008006" key="4">
    <source>
        <dbReference type="Google" id="ProtNLM"/>
    </source>
</evidence>
<keyword evidence="1" id="KW-1133">Transmembrane helix</keyword>
<evidence type="ECO:0000313" key="3">
    <source>
        <dbReference type="Proteomes" id="UP000005561"/>
    </source>
</evidence>
<gene>
    <name evidence="2" type="ORF">BRYFOR_07130</name>
</gene>
<name>C6LES8_9FIRM</name>
<dbReference type="RefSeq" id="WP_006861922.1">
    <property type="nucleotide sequence ID" value="NZ_ACCL02000008.1"/>
</dbReference>
<feature type="transmembrane region" description="Helical" evidence="1">
    <location>
        <begin position="351"/>
        <end position="371"/>
    </location>
</feature>
<evidence type="ECO:0000313" key="2">
    <source>
        <dbReference type="EMBL" id="EET61062.1"/>
    </source>
</evidence>
<dbReference type="STRING" id="168384.SAMN05660368_00266"/>
<reference evidence="2" key="1">
    <citation type="submission" date="2009-07" db="EMBL/GenBank/DDBJ databases">
        <authorList>
            <person name="Weinstock G."/>
            <person name="Sodergren E."/>
            <person name="Clifton S."/>
            <person name="Fulton L."/>
            <person name="Fulton B."/>
            <person name="Courtney L."/>
            <person name="Fronick C."/>
            <person name="Harrison M."/>
            <person name="Strong C."/>
            <person name="Farmer C."/>
            <person name="Delahaunty K."/>
            <person name="Markovic C."/>
            <person name="Hall O."/>
            <person name="Minx P."/>
            <person name="Tomlinson C."/>
            <person name="Mitreva M."/>
            <person name="Nelson J."/>
            <person name="Hou S."/>
            <person name="Wollam A."/>
            <person name="Pepin K.H."/>
            <person name="Johnson M."/>
            <person name="Bhonagiri V."/>
            <person name="Nash W.E."/>
            <person name="Warren W."/>
            <person name="Chinwalla A."/>
            <person name="Mardis E.R."/>
            <person name="Wilson R.K."/>
        </authorList>
    </citation>
    <scope>NUCLEOTIDE SEQUENCE [LARGE SCALE GENOMIC DNA]</scope>
    <source>
        <strain evidence="2">DSM 14469</strain>
    </source>
</reference>
<comment type="caution">
    <text evidence="2">The sequence shown here is derived from an EMBL/GenBank/DDBJ whole genome shotgun (WGS) entry which is preliminary data.</text>
</comment>
<sequence>MKNLYFSILAALAFFFVLLFPQESFSAASSGLLLWYETLVPTLLPVMILSHLLLSSGLALRLSRRICRPLTALLSISPGGVYALLAGFLCGCPMGAKVLSELRKNGQISQAEASYLAAFVNNVSPAFLTNFLVINHLQSTSLVMPTLVILLGAPLLYGLFSNHRYRVRARQTQKAMYAEAAHTEPTCTRQAQKETHTEAAHTETTRARQMQKAAYAEAAHTGAAPKRTCDVVHSPADSGEKNKAPATAITFVMVDASITDSICSITKLGGYILLFAVFTAMIDALPLHSPFLTAVLAGITEISGGIHRLSQLALPFPVKYLLLIAASAFGGLCCMAQSAQMLACISLPLRSYLAARASITVIAVLMALCYIL</sequence>
<protein>
    <recommendedName>
        <fullName evidence="4">Transporter gate domain protein</fullName>
    </recommendedName>
</protein>
<feature type="transmembrane region" description="Helical" evidence="1">
    <location>
        <begin position="321"/>
        <end position="339"/>
    </location>
</feature>
<feature type="transmembrane region" description="Helical" evidence="1">
    <location>
        <begin position="72"/>
        <end position="96"/>
    </location>
</feature>
<dbReference type="EMBL" id="ACCL02000008">
    <property type="protein sequence ID" value="EET61062.1"/>
    <property type="molecule type" value="Genomic_DNA"/>
</dbReference>
<accession>C6LES8</accession>
<feature type="transmembrane region" description="Helical" evidence="1">
    <location>
        <begin position="42"/>
        <end position="60"/>
    </location>
</feature>
<dbReference type="AlphaFoldDB" id="C6LES8"/>
<evidence type="ECO:0000256" key="1">
    <source>
        <dbReference type="SAM" id="Phobius"/>
    </source>
</evidence>
<dbReference type="OrthoDB" id="1645614at2"/>
<feature type="transmembrane region" description="Helical" evidence="1">
    <location>
        <begin position="291"/>
        <end position="309"/>
    </location>
</feature>
<keyword evidence="1" id="KW-0812">Transmembrane</keyword>
<dbReference type="eggNOG" id="COG3314">
    <property type="taxonomic scope" value="Bacteria"/>
</dbReference>